<dbReference type="RefSeq" id="WP_234861868.1">
    <property type="nucleotide sequence ID" value="NZ_JAKEVZ010000009.1"/>
</dbReference>
<reference evidence="1 2" key="1">
    <citation type="submission" date="2022-01" db="EMBL/GenBank/DDBJ databases">
        <title>Mariniradius saccharolyticus sp. nov., isolated from sediment of a river.</title>
        <authorList>
            <person name="Liu H."/>
        </authorList>
    </citation>
    <scope>NUCLEOTIDE SEQUENCE [LARGE SCALE GENOMIC DNA]</scope>
    <source>
        <strain evidence="1 2">RY-2</strain>
    </source>
</reference>
<comment type="caution">
    <text evidence="1">The sequence shown here is derived from an EMBL/GenBank/DDBJ whole genome shotgun (WGS) entry which is preliminary data.</text>
</comment>
<evidence type="ECO:0000313" key="2">
    <source>
        <dbReference type="Proteomes" id="UP001201449"/>
    </source>
</evidence>
<evidence type="ECO:0000313" key="1">
    <source>
        <dbReference type="EMBL" id="MCF1751928.1"/>
    </source>
</evidence>
<gene>
    <name evidence="1" type="ORF">L0U89_12710</name>
</gene>
<protein>
    <submittedName>
        <fullName evidence="1">Uncharacterized protein</fullName>
    </submittedName>
</protein>
<dbReference type="Proteomes" id="UP001201449">
    <property type="component" value="Unassembled WGS sequence"/>
</dbReference>
<dbReference type="EMBL" id="JAKEVZ010000009">
    <property type="protein sequence ID" value="MCF1751928.1"/>
    <property type="molecule type" value="Genomic_DNA"/>
</dbReference>
<organism evidence="1 2">
    <name type="scientific">Mariniradius sediminis</name>
    <dbReference type="NCBI Taxonomy" id="2909237"/>
    <lineage>
        <taxon>Bacteria</taxon>
        <taxon>Pseudomonadati</taxon>
        <taxon>Bacteroidota</taxon>
        <taxon>Cytophagia</taxon>
        <taxon>Cytophagales</taxon>
        <taxon>Cyclobacteriaceae</taxon>
        <taxon>Mariniradius</taxon>
    </lineage>
</organism>
<sequence length="148" mass="17249">MPYQPELSGDSLFWNITKGKIDILPYLIDRINDTTKTNASVPNFGGVYTIGDICVRAIEEIIRDFPTINLIETDKSLLMEKAYGIYWGYVSDFKNRLEFQKRVRVWYEENKHNLVWQVDDKLYAVSDEENGETKKRPAGGYYIVKKNP</sequence>
<accession>A0ABS9BYI6</accession>
<name>A0ABS9BYI6_9BACT</name>
<keyword evidence="2" id="KW-1185">Reference proteome</keyword>
<proteinExistence type="predicted"/>